<proteinExistence type="predicted"/>
<evidence type="ECO:0000256" key="1">
    <source>
        <dbReference type="SAM" id="MobiDB-lite"/>
    </source>
</evidence>
<accession>A0AAD9IDU1</accession>
<protein>
    <submittedName>
        <fullName evidence="2">Uncharacterized protein</fullName>
    </submittedName>
</protein>
<organism evidence="2 3">
    <name type="scientific">Prototheca wickerhamii</name>
    <dbReference type="NCBI Taxonomy" id="3111"/>
    <lineage>
        <taxon>Eukaryota</taxon>
        <taxon>Viridiplantae</taxon>
        <taxon>Chlorophyta</taxon>
        <taxon>core chlorophytes</taxon>
        <taxon>Trebouxiophyceae</taxon>
        <taxon>Chlorellales</taxon>
        <taxon>Chlorellaceae</taxon>
        <taxon>Prototheca</taxon>
    </lineage>
</organism>
<dbReference type="AlphaFoldDB" id="A0AAD9IDU1"/>
<name>A0AAD9IDU1_PROWI</name>
<dbReference type="Proteomes" id="UP001255856">
    <property type="component" value="Unassembled WGS sequence"/>
</dbReference>
<keyword evidence="3" id="KW-1185">Reference proteome</keyword>
<feature type="region of interest" description="Disordered" evidence="1">
    <location>
        <begin position="97"/>
        <end position="116"/>
    </location>
</feature>
<reference evidence="2" key="1">
    <citation type="submission" date="2021-01" db="EMBL/GenBank/DDBJ databases">
        <authorList>
            <person name="Eckstrom K.M.E."/>
        </authorList>
    </citation>
    <scope>NUCLEOTIDE SEQUENCE</scope>
    <source>
        <strain evidence="2">UVCC 0001</strain>
    </source>
</reference>
<dbReference type="EMBL" id="JASFZW010000011">
    <property type="protein sequence ID" value="KAK2076148.1"/>
    <property type="molecule type" value="Genomic_DNA"/>
</dbReference>
<feature type="region of interest" description="Disordered" evidence="1">
    <location>
        <begin position="47"/>
        <end position="81"/>
    </location>
</feature>
<gene>
    <name evidence="2" type="ORF">QBZ16_001080</name>
</gene>
<evidence type="ECO:0000313" key="3">
    <source>
        <dbReference type="Proteomes" id="UP001255856"/>
    </source>
</evidence>
<evidence type="ECO:0000313" key="2">
    <source>
        <dbReference type="EMBL" id="KAK2076148.1"/>
    </source>
</evidence>
<comment type="caution">
    <text evidence="2">The sequence shown here is derived from an EMBL/GenBank/DDBJ whole genome shotgun (WGS) entry which is preliminary data.</text>
</comment>
<sequence length="424" mass="44150">MLAAALAAGAAPNLIDLDLRDNPMDSGAEELVKKTLRDRKILNVQLGAIAPPAPPAAAPAGKKRGGRASPEDKSGGKSALTQALRDNSYVRQFFQVGGEEEEAESPRQGQGEGFEDAASVAAELWSQVAVALDRDRPRPGQLAAPLWALAEQLQLEMDDLMPPLLPDTGLGDLKPCAAAAVRRADLLRRVLLVGAAPRVTTFSRDEPVPAAGPHRVAAVEIVAQLLRTEVPAVVAELLTSSPKQGAEPAQGVLASALWLALDHPRCSAAQGAALRCARSCLSDAAGAVGLWRQALAPRAGGERLPDALAEACGAALGVPPGARCTSSGFALALAALLRDSCPQGDEDGGWRAELAGLLAEREAWVKLCGPEGPLQTLLLEQQGELGGPKPERLTLRADEDAGASILSGRDLISMLRGYNLMQQA</sequence>